<evidence type="ECO:0000313" key="2">
    <source>
        <dbReference type="EMBL" id="KAA3929649.1"/>
    </source>
</evidence>
<proteinExistence type="predicted"/>
<gene>
    <name evidence="2" type="ORF">F3F25_07535</name>
</gene>
<keyword evidence="1" id="KW-0472">Membrane</keyword>
<evidence type="ECO:0000313" key="3">
    <source>
        <dbReference type="Proteomes" id="UP000365824"/>
    </source>
</evidence>
<dbReference type="Proteomes" id="UP000365824">
    <property type="component" value="Unassembled WGS sequence"/>
</dbReference>
<feature type="transmembrane region" description="Helical" evidence="1">
    <location>
        <begin position="24"/>
        <end position="44"/>
    </location>
</feature>
<dbReference type="AlphaFoldDB" id="A0A9P3ZZK4"/>
<keyword evidence="1" id="KW-0812">Transmembrane</keyword>
<reference evidence="2 3" key="1">
    <citation type="journal article" date="2019" name="Nat. Med.">
        <title>A library of human gut bacterial isolates paired with longitudinal multiomics data enables mechanistic microbiome research.</title>
        <authorList>
            <person name="Poyet M."/>
            <person name="Groussin M."/>
            <person name="Gibbons S.M."/>
            <person name="Avila-Pacheco J."/>
            <person name="Jiang X."/>
            <person name="Kearney S.M."/>
            <person name="Perrotta A.R."/>
            <person name="Berdy B."/>
            <person name="Zhao S."/>
            <person name="Lieberman T.D."/>
            <person name="Swanson P.K."/>
            <person name="Smith M."/>
            <person name="Roesemann S."/>
            <person name="Alexander J.E."/>
            <person name="Rich S.A."/>
            <person name="Livny J."/>
            <person name="Vlamakis H."/>
            <person name="Clish C."/>
            <person name="Bullock K."/>
            <person name="Deik A."/>
            <person name="Scott J."/>
            <person name="Pierce K.A."/>
            <person name="Xavier R.J."/>
            <person name="Alm E.J."/>
        </authorList>
    </citation>
    <scope>NUCLEOTIDE SEQUENCE [LARGE SCALE GENOMIC DNA]</scope>
    <source>
        <strain evidence="2 3">BIOML-A160</strain>
    </source>
</reference>
<sequence length="83" mass="9719">MREAKVEYDDIADIHWWMVDHIHYLPAMIYAVLLIDIVSIVVIIKHSKGLEQDEVLERLKIGCSVAVFLLGMLLVYYIAYLLW</sequence>
<evidence type="ECO:0000256" key="1">
    <source>
        <dbReference type="SAM" id="Phobius"/>
    </source>
</evidence>
<dbReference type="EMBL" id="VWLB01000009">
    <property type="protein sequence ID" value="KAA3929649.1"/>
    <property type="molecule type" value="Genomic_DNA"/>
</dbReference>
<protein>
    <submittedName>
        <fullName evidence="2">Uncharacterized protein</fullName>
    </submittedName>
</protein>
<keyword evidence="1" id="KW-1133">Transmembrane helix</keyword>
<feature type="transmembrane region" description="Helical" evidence="1">
    <location>
        <begin position="65"/>
        <end position="82"/>
    </location>
</feature>
<comment type="caution">
    <text evidence="2">The sequence shown here is derived from an EMBL/GenBank/DDBJ whole genome shotgun (WGS) entry which is preliminary data.</text>
</comment>
<name>A0A9P3ZZK4_BACOV</name>
<accession>A0A9P3ZZK4</accession>
<organism evidence="2 3">
    <name type="scientific">Bacteroides ovatus</name>
    <dbReference type="NCBI Taxonomy" id="28116"/>
    <lineage>
        <taxon>Bacteria</taxon>
        <taxon>Pseudomonadati</taxon>
        <taxon>Bacteroidota</taxon>
        <taxon>Bacteroidia</taxon>
        <taxon>Bacteroidales</taxon>
        <taxon>Bacteroidaceae</taxon>
        <taxon>Bacteroides</taxon>
    </lineage>
</organism>